<dbReference type="SMART" id="SM00028">
    <property type="entry name" value="TPR"/>
    <property type="match status" value="3"/>
</dbReference>
<dbReference type="Pfam" id="PF00196">
    <property type="entry name" value="GerE"/>
    <property type="match status" value="1"/>
</dbReference>
<proteinExistence type="predicted"/>
<keyword evidence="3" id="KW-0804">Transcription</keyword>
<dbReference type="PATRIC" id="fig|1705565.3.peg.5351"/>
<reference evidence="6" key="1">
    <citation type="submission" date="2015-08" db="EMBL/GenBank/DDBJ databases">
        <title>Genome sequencing project for genomic taxonomy and phylogenomics of Bacillus-like bacteria.</title>
        <authorList>
            <person name="Liu B."/>
            <person name="Wang J."/>
            <person name="Zhu Y."/>
            <person name="Liu G."/>
            <person name="Chen Q."/>
            <person name="Chen Z."/>
            <person name="Lan J."/>
            <person name="Che J."/>
            <person name="Ge C."/>
            <person name="Shi H."/>
            <person name="Pan Z."/>
            <person name="Liu X."/>
        </authorList>
    </citation>
    <scope>NUCLEOTIDE SEQUENCE [LARGE SCALE GENOMIC DNA]</scope>
    <source>
        <strain evidence="6">FJAT-22460</strain>
    </source>
</reference>
<evidence type="ECO:0000256" key="1">
    <source>
        <dbReference type="ARBA" id="ARBA00023015"/>
    </source>
</evidence>
<dbReference type="InterPro" id="IPR019734">
    <property type="entry name" value="TPR_rpt"/>
</dbReference>
<dbReference type="GO" id="GO:0006355">
    <property type="term" value="P:regulation of DNA-templated transcription"/>
    <property type="evidence" value="ECO:0007669"/>
    <property type="project" value="InterPro"/>
</dbReference>
<dbReference type="AlphaFoldDB" id="A0A0M1P7S0"/>
<dbReference type="SUPFAM" id="SSF48452">
    <property type="entry name" value="TPR-like"/>
    <property type="match status" value="1"/>
</dbReference>
<organism evidence="5 6">
    <name type="scientific">Paenibacillus solani</name>
    <dbReference type="NCBI Taxonomy" id="1705565"/>
    <lineage>
        <taxon>Bacteria</taxon>
        <taxon>Bacillati</taxon>
        <taxon>Bacillota</taxon>
        <taxon>Bacilli</taxon>
        <taxon>Bacillales</taxon>
        <taxon>Paenibacillaceae</taxon>
        <taxon>Paenibacillus</taxon>
    </lineage>
</organism>
<dbReference type="PANTHER" id="PTHR44688:SF25">
    <property type="entry name" value="HTH LUXR-TYPE DOMAIN-CONTAINING PROTEIN"/>
    <property type="match status" value="1"/>
</dbReference>
<dbReference type="CDD" id="cd06170">
    <property type="entry name" value="LuxR_C_like"/>
    <property type="match status" value="1"/>
</dbReference>
<evidence type="ECO:0000313" key="6">
    <source>
        <dbReference type="Proteomes" id="UP000036932"/>
    </source>
</evidence>
<sequence>MSTPILSTKLYIPTLRSRVVPRSRLIERLREGLHLQRRLTLISAAAGCGKTTLLSQWIEDCSLPVAWLSLEESDDEPVRFLAYVTAALQTIGVDIGEGVMNKLQASSPLPLPINSIVTAILNSIAAKPAPIMLVLDDYHVIRSKLINDTLAYLIEHMPPQMHLVIASRDNPDLPLARLRARNQVTEVRTTDLRFTYAEASEFIRQANGLDLSEEEVSILESRTEGWAVGLQLAALALQGRQHAADFISSFDGNHHYVLDYLVEEVLQQQPENIQEFLLGTSILDRMCGSLCEYVLGEGAGDSSTSAISGQEILEHLEQSNLFMVPLDKEGNWFRYHHLFSDVLRQRLFRKGRSANSGKREAYELHRRASAWFERHDEHQEAFQHAIAAQDVDRATRLIEGGGMPLIFRGAVAPVLQWLGSLPKEELETRPALYVMHASALLMVGQMTDIEHKLLAAETKLQGVQDPNARDLLGHIFSIRATLAVSKHQPDIIMEESRRALEHLSPDNLPVRTATVWTLGYAYQLKGERAAASKAYHEALAVSQQIGHIMITIMATLGLGIVQERNNQLHMASATYRRVLDLAGDPPVPAACEAHLGLARICYEWNDLKGAELHGQKALQLAGQFDQTDRVVACEVFLAKLELIRGALGEAVARLAQAEYFARQHNYVNQLSSIAEAQVIAMLQQGDLCVATQLANQHKLPLSQARVFLAQGDTTGALAILEPLRVHMEEKEWADERLKVMVMLALTFQARGEELRASRLIAEVVAMGEPSGVIRLFIDEGQPMQALLRAAYASKPNHSYLDLLLHAFKTEGRGQQLEGGSSSLPTSPNSIQQAAYLIESLTRRELEILHLISQGLSNRQISEKLYVALSTVKGHNRIIYDKLQATRRTEAVMRARELGLL</sequence>
<dbReference type="InterPro" id="IPR041617">
    <property type="entry name" value="TPR_MalT"/>
</dbReference>
<accession>A0A0M1P7S0</accession>
<keyword evidence="1" id="KW-0805">Transcription regulation</keyword>
<dbReference type="PRINTS" id="PR00038">
    <property type="entry name" value="HTHLUXR"/>
</dbReference>
<dbReference type="SUPFAM" id="SSF46894">
    <property type="entry name" value="C-terminal effector domain of the bipartite response regulators"/>
    <property type="match status" value="1"/>
</dbReference>
<dbReference type="SMART" id="SM00421">
    <property type="entry name" value="HTH_LUXR"/>
    <property type="match status" value="1"/>
</dbReference>
<evidence type="ECO:0000256" key="2">
    <source>
        <dbReference type="ARBA" id="ARBA00023125"/>
    </source>
</evidence>
<evidence type="ECO:0000259" key="4">
    <source>
        <dbReference type="PROSITE" id="PS50043"/>
    </source>
</evidence>
<comment type="caution">
    <text evidence="5">The sequence shown here is derived from an EMBL/GenBank/DDBJ whole genome shotgun (WGS) entry which is preliminary data.</text>
</comment>
<dbReference type="PROSITE" id="PS50043">
    <property type="entry name" value="HTH_LUXR_2"/>
    <property type="match status" value="1"/>
</dbReference>
<keyword evidence="6" id="KW-1185">Reference proteome</keyword>
<dbReference type="InterPro" id="IPR059106">
    <property type="entry name" value="WHD_MalT"/>
</dbReference>
<evidence type="ECO:0000313" key="5">
    <source>
        <dbReference type="EMBL" id="KOR90538.1"/>
    </source>
</evidence>
<dbReference type="GO" id="GO:0003677">
    <property type="term" value="F:DNA binding"/>
    <property type="evidence" value="ECO:0007669"/>
    <property type="project" value="UniProtKB-KW"/>
</dbReference>
<keyword evidence="2" id="KW-0238">DNA-binding</keyword>
<dbReference type="OrthoDB" id="1137593at2"/>
<dbReference type="Pfam" id="PF17874">
    <property type="entry name" value="TPR_MalT"/>
    <property type="match status" value="1"/>
</dbReference>
<dbReference type="InterPro" id="IPR036388">
    <property type="entry name" value="WH-like_DNA-bd_sf"/>
</dbReference>
<dbReference type="InterPro" id="IPR027417">
    <property type="entry name" value="P-loop_NTPase"/>
</dbReference>
<dbReference type="PANTHER" id="PTHR44688">
    <property type="entry name" value="DNA-BINDING TRANSCRIPTIONAL ACTIVATOR DEVR_DOSR"/>
    <property type="match status" value="1"/>
</dbReference>
<protein>
    <submittedName>
        <fullName evidence="5">Transcriptional regulator</fullName>
    </submittedName>
</protein>
<dbReference type="Proteomes" id="UP000036932">
    <property type="component" value="Unassembled WGS sequence"/>
</dbReference>
<dbReference type="SUPFAM" id="SSF52540">
    <property type="entry name" value="P-loop containing nucleoside triphosphate hydrolases"/>
    <property type="match status" value="1"/>
</dbReference>
<feature type="domain" description="HTH luxR-type" evidence="4">
    <location>
        <begin position="833"/>
        <end position="898"/>
    </location>
</feature>
<dbReference type="InterPro" id="IPR011990">
    <property type="entry name" value="TPR-like_helical_dom_sf"/>
</dbReference>
<gene>
    <name evidence="5" type="ORF">AM231_16315</name>
</gene>
<dbReference type="InterPro" id="IPR000792">
    <property type="entry name" value="Tscrpt_reg_LuxR_C"/>
</dbReference>
<dbReference type="InterPro" id="IPR016032">
    <property type="entry name" value="Sig_transdc_resp-reg_C-effctor"/>
</dbReference>
<dbReference type="Pfam" id="PF25873">
    <property type="entry name" value="WHD_MalT"/>
    <property type="match status" value="1"/>
</dbReference>
<dbReference type="Gene3D" id="1.10.10.10">
    <property type="entry name" value="Winged helix-like DNA-binding domain superfamily/Winged helix DNA-binding domain"/>
    <property type="match status" value="1"/>
</dbReference>
<dbReference type="Gene3D" id="1.25.40.10">
    <property type="entry name" value="Tetratricopeptide repeat domain"/>
    <property type="match status" value="1"/>
</dbReference>
<dbReference type="EMBL" id="LIUT01000001">
    <property type="protein sequence ID" value="KOR90538.1"/>
    <property type="molecule type" value="Genomic_DNA"/>
</dbReference>
<evidence type="ECO:0000256" key="3">
    <source>
        <dbReference type="ARBA" id="ARBA00023163"/>
    </source>
</evidence>
<name>A0A0M1P7S0_9BACL</name>
<dbReference type="Gene3D" id="3.40.50.300">
    <property type="entry name" value="P-loop containing nucleotide triphosphate hydrolases"/>
    <property type="match status" value="1"/>
</dbReference>